<accession>A0A4V0ZJX6</accession>
<dbReference type="AlphaFoldDB" id="A0A4V0ZJX6"/>
<dbReference type="RefSeq" id="WP_131099094.1">
    <property type="nucleotide sequence ID" value="NZ_CP036455.1"/>
</dbReference>
<evidence type="ECO:0000313" key="3">
    <source>
        <dbReference type="Proteomes" id="UP000292235"/>
    </source>
</evidence>
<name>A0A4V0ZJX6_9ACTN</name>
<keyword evidence="3" id="KW-1185">Reference proteome</keyword>
<dbReference type="EMBL" id="CP036455">
    <property type="protein sequence ID" value="QBI55012.1"/>
    <property type="molecule type" value="Genomic_DNA"/>
</dbReference>
<gene>
    <name evidence="2" type="ORF">EKD16_16200</name>
</gene>
<evidence type="ECO:0000313" key="2">
    <source>
        <dbReference type="EMBL" id="QBI55012.1"/>
    </source>
</evidence>
<organism evidence="2 3">
    <name type="scientific">Streptomonospora litoralis</name>
    <dbReference type="NCBI Taxonomy" id="2498135"/>
    <lineage>
        <taxon>Bacteria</taxon>
        <taxon>Bacillati</taxon>
        <taxon>Actinomycetota</taxon>
        <taxon>Actinomycetes</taxon>
        <taxon>Streptosporangiales</taxon>
        <taxon>Nocardiopsidaceae</taxon>
        <taxon>Streptomonospora</taxon>
    </lineage>
</organism>
<dbReference type="OrthoDB" id="3425471at2"/>
<sequence>MTTPTTAGQEPAWEPPDPCGAVTSPLAPETAASVLAELFGEGRRSTDLDAQAPGEPQWLLAELGDGRITGACPRDTWRLSCTDPQTARLSAPPPDPAGSDGWRLLSAVVFSPSAQIHIGEGGEGAWATRDSADIGSLPPWLRPRDRSFLLSGWHAGPRSSRDLGGDIPFSIGRELSGTTACHPVSWQDFGIDPDGEATAAAGGVPAPVGCWLAVREYWAEDSETGAVGVACHRLTGYRSGSKPTPPVGLDAVDDAENWRAP</sequence>
<dbReference type="KEGG" id="strr:EKD16_16200"/>
<feature type="region of interest" description="Disordered" evidence="1">
    <location>
        <begin position="1"/>
        <end position="25"/>
    </location>
</feature>
<dbReference type="Proteomes" id="UP000292235">
    <property type="component" value="Chromosome"/>
</dbReference>
<feature type="region of interest" description="Disordered" evidence="1">
    <location>
        <begin position="240"/>
        <end position="261"/>
    </location>
</feature>
<evidence type="ECO:0000256" key="1">
    <source>
        <dbReference type="SAM" id="MobiDB-lite"/>
    </source>
</evidence>
<protein>
    <submittedName>
        <fullName evidence="2">Uncharacterized protein</fullName>
    </submittedName>
</protein>
<reference evidence="2 3" key="1">
    <citation type="submission" date="2019-02" db="EMBL/GenBank/DDBJ databases">
        <authorList>
            <person name="Khodamoradi S."/>
            <person name="Hahnke R.L."/>
            <person name="Kaempfer P."/>
            <person name="Schumann P."/>
            <person name="Rohde M."/>
            <person name="Steinert M."/>
            <person name="Luzhetskyy A."/>
            <person name="Wink J."/>
            <person name="Ruckert C."/>
        </authorList>
    </citation>
    <scope>NUCLEOTIDE SEQUENCE [LARGE SCALE GENOMIC DNA]</scope>
    <source>
        <strain evidence="2 3">M2</strain>
    </source>
</reference>
<proteinExistence type="predicted"/>